<sequence length="496" mass="53670">MTAPPSGSHPERLFERLEIDGVPAFAGQGSRYMGALLFRAGRGDETLHIGGVTHLVEHLALFGLGPERDYEFNGYVSGLVTGFFATGTPEEVTEFLAEVCRTIQDLPLGRLAAESRVLRAEAASRSSGACDELIWLRYGATGQGQRYLPELMLLAPDPAVVRAWAAERFTAGNAALWFSGPPPTGLRLKLPPGTRTPPPPLSPVADASYPAWVVGRSGGVGISFVRPREDWLNVPMEIAAHRLRVLLRFERGLTYDVGVAYEPVTSHLAHAALWAGCLAEHAAVVRDGIIEVLEEIGAHGATDEDLARARSRFRRRMEDPEGRGQEPAVAATNELLGYPYKSMEDLHQELEELDGPAIARRMAAALETALVLFPHGCPPPKGRFRPYPLWSQEQVRGRAFRQTRAPFPWSKGPRLIVGAEGVSMISTDGRAITVPFASCAAAVAHPDGILDVYGEDGFSVSVEPRMWRGGSEAVRLLLDAIPAGRLVRIAAPPGPP</sequence>
<comment type="caution">
    <text evidence="1">The sequence shown here is derived from an EMBL/GenBank/DDBJ whole genome shotgun (WGS) entry which is preliminary data.</text>
</comment>
<protein>
    <recommendedName>
        <fullName evidence="3">Insulinase family protein</fullName>
    </recommendedName>
</protein>
<dbReference type="SUPFAM" id="SSF63411">
    <property type="entry name" value="LuxS/MPP-like metallohydrolase"/>
    <property type="match status" value="2"/>
</dbReference>
<name>A0A538S946_UNCEI</name>
<dbReference type="GO" id="GO:0046872">
    <property type="term" value="F:metal ion binding"/>
    <property type="evidence" value="ECO:0007669"/>
    <property type="project" value="InterPro"/>
</dbReference>
<evidence type="ECO:0008006" key="3">
    <source>
        <dbReference type="Google" id="ProtNLM"/>
    </source>
</evidence>
<reference evidence="1 2" key="1">
    <citation type="journal article" date="2019" name="Nat. Microbiol.">
        <title>Mediterranean grassland soil C-N compound turnover is dependent on rainfall and depth, and is mediated by genomically divergent microorganisms.</title>
        <authorList>
            <person name="Diamond S."/>
            <person name="Andeer P.F."/>
            <person name="Li Z."/>
            <person name="Crits-Christoph A."/>
            <person name="Burstein D."/>
            <person name="Anantharaman K."/>
            <person name="Lane K.R."/>
            <person name="Thomas B.C."/>
            <person name="Pan C."/>
            <person name="Northen T.R."/>
            <person name="Banfield J.F."/>
        </authorList>
    </citation>
    <scope>NUCLEOTIDE SEQUENCE [LARGE SCALE GENOMIC DNA]</scope>
    <source>
        <strain evidence="1">WS_3</strain>
    </source>
</reference>
<accession>A0A538S946</accession>
<dbReference type="EMBL" id="VBOT01000163">
    <property type="protein sequence ID" value="TMQ47892.1"/>
    <property type="molecule type" value="Genomic_DNA"/>
</dbReference>
<dbReference type="Proteomes" id="UP000320184">
    <property type="component" value="Unassembled WGS sequence"/>
</dbReference>
<dbReference type="AlphaFoldDB" id="A0A538S946"/>
<evidence type="ECO:0000313" key="2">
    <source>
        <dbReference type="Proteomes" id="UP000320184"/>
    </source>
</evidence>
<dbReference type="InterPro" id="IPR011249">
    <property type="entry name" value="Metalloenz_LuxS/M16"/>
</dbReference>
<evidence type="ECO:0000313" key="1">
    <source>
        <dbReference type="EMBL" id="TMQ47892.1"/>
    </source>
</evidence>
<dbReference type="Gene3D" id="3.30.830.10">
    <property type="entry name" value="Metalloenzyme, LuxS/M16 peptidase-like"/>
    <property type="match status" value="1"/>
</dbReference>
<gene>
    <name evidence="1" type="ORF">E6K73_12955</name>
</gene>
<proteinExistence type="predicted"/>
<organism evidence="1 2">
    <name type="scientific">Eiseniibacteriota bacterium</name>
    <dbReference type="NCBI Taxonomy" id="2212470"/>
    <lineage>
        <taxon>Bacteria</taxon>
        <taxon>Candidatus Eiseniibacteriota</taxon>
    </lineage>
</organism>